<organism evidence="1 2">
    <name type="scientific">Spiromyces aspiralis</name>
    <dbReference type="NCBI Taxonomy" id="68401"/>
    <lineage>
        <taxon>Eukaryota</taxon>
        <taxon>Fungi</taxon>
        <taxon>Fungi incertae sedis</taxon>
        <taxon>Zoopagomycota</taxon>
        <taxon>Kickxellomycotina</taxon>
        <taxon>Kickxellomycetes</taxon>
        <taxon>Kickxellales</taxon>
        <taxon>Kickxellaceae</taxon>
        <taxon>Spiromyces</taxon>
    </lineage>
</organism>
<reference evidence="1" key="1">
    <citation type="submission" date="2022-06" db="EMBL/GenBank/DDBJ databases">
        <title>Phylogenomic reconstructions and comparative analyses of Kickxellomycotina fungi.</title>
        <authorList>
            <person name="Reynolds N.K."/>
            <person name="Stajich J.E."/>
            <person name="Barry K."/>
            <person name="Grigoriev I.V."/>
            <person name="Crous P."/>
            <person name="Smith M.E."/>
        </authorList>
    </citation>
    <scope>NUCLEOTIDE SEQUENCE</scope>
    <source>
        <strain evidence="1">RSA 2271</strain>
    </source>
</reference>
<gene>
    <name evidence="1" type="primary">NOP12</name>
    <name evidence="1" type="ORF">EV182_007140</name>
</gene>
<feature type="non-terminal residue" evidence="1">
    <location>
        <position position="1"/>
    </location>
</feature>
<evidence type="ECO:0000313" key="2">
    <source>
        <dbReference type="Proteomes" id="UP001145114"/>
    </source>
</evidence>
<name>A0ACC1HNL0_9FUNG</name>
<sequence length="265" mass="29658">TPKTTKPEAKPDDPEKTERTVFIGNLTTEAITNKSVYKAVKKMFSKYGEIESIRFRSVAFSKLLSRKAAFISKQIHKDRSTCNAYIVFKDKETAQKACELNGTVLHEKHIRVDLASSSGKSDPKRTVFIGSVAFDEEEENVWNHFSTCGIVENVRLVRDPKTNLGKGFGYVQFRDVASVGLALKLDQTKLGERKIRVSRCTRTTKKSAPEGGAAKKKRRTNKDEPVAVEGARAAKGDRIGKTKKLRNGEAAKKRLARKTKKQKQK</sequence>
<dbReference type="EMBL" id="JAMZIH010003210">
    <property type="protein sequence ID" value="KAJ1676975.1"/>
    <property type="molecule type" value="Genomic_DNA"/>
</dbReference>
<protein>
    <submittedName>
        <fullName evidence="1">Nucleolar protein 12</fullName>
    </submittedName>
</protein>
<comment type="caution">
    <text evidence="1">The sequence shown here is derived from an EMBL/GenBank/DDBJ whole genome shotgun (WGS) entry which is preliminary data.</text>
</comment>
<evidence type="ECO:0000313" key="1">
    <source>
        <dbReference type="EMBL" id="KAJ1676975.1"/>
    </source>
</evidence>
<accession>A0ACC1HNL0</accession>
<dbReference type="Proteomes" id="UP001145114">
    <property type="component" value="Unassembled WGS sequence"/>
</dbReference>
<proteinExistence type="predicted"/>
<keyword evidence="2" id="KW-1185">Reference proteome</keyword>